<dbReference type="STRING" id="4537.A0A0E0JIP6"/>
<dbReference type="Proteomes" id="UP000026962">
    <property type="component" value="Chromosome 1"/>
</dbReference>
<name>A0A0E0JIP6_ORYPU</name>
<dbReference type="InterPro" id="IPR035810">
    <property type="entry name" value="PEBP_euk"/>
</dbReference>
<reference evidence="2" key="1">
    <citation type="submission" date="2015-04" db="UniProtKB">
        <authorList>
            <consortium name="EnsemblPlants"/>
        </authorList>
    </citation>
    <scope>IDENTIFICATION</scope>
</reference>
<dbReference type="HOGENOM" id="CLU_1725237_0_0_1"/>
<organism evidence="2">
    <name type="scientific">Oryza punctata</name>
    <name type="common">Red rice</name>
    <dbReference type="NCBI Taxonomy" id="4537"/>
    <lineage>
        <taxon>Eukaryota</taxon>
        <taxon>Viridiplantae</taxon>
        <taxon>Streptophyta</taxon>
        <taxon>Embryophyta</taxon>
        <taxon>Tracheophyta</taxon>
        <taxon>Spermatophyta</taxon>
        <taxon>Magnoliopsida</taxon>
        <taxon>Liliopsida</taxon>
        <taxon>Poales</taxon>
        <taxon>Poaceae</taxon>
        <taxon>BOP clade</taxon>
        <taxon>Oryzoideae</taxon>
        <taxon>Oryzeae</taxon>
        <taxon>Oryzinae</taxon>
        <taxon>Oryza</taxon>
    </lineage>
</organism>
<evidence type="ECO:0000256" key="1">
    <source>
        <dbReference type="ARBA" id="ARBA00007091"/>
    </source>
</evidence>
<evidence type="ECO:0000313" key="2">
    <source>
        <dbReference type="EnsemblPlants" id="OPUNC01G15840.1"/>
    </source>
</evidence>
<reference evidence="2" key="2">
    <citation type="submission" date="2018-05" db="EMBL/GenBank/DDBJ databases">
        <title>OpunRS2 (Oryza punctata Reference Sequence Version 2).</title>
        <authorList>
            <person name="Zhang J."/>
            <person name="Kudrna D."/>
            <person name="Lee S."/>
            <person name="Talag J."/>
            <person name="Welchert J."/>
            <person name="Wing R.A."/>
        </authorList>
    </citation>
    <scope>NUCLEOTIDE SEQUENCE [LARGE SCALE GENOMIC DNA]</scope>
</reference>
<dbReference type="Gramene" id="OPUNC01G15840.1">
    <property type="protein sequence ID" value="OPUNC01G15840.1"/>
    <property type="gene ID" value="OPUNC01G15840"/>
</dbReference>
<dbReference type="Gene3D" id="3.90.280.10">
    <property type="entry name" value="PEBP-like"/>
    <property type="match status" value="1"/>
</dbReference>
<accession>A0A0E0JIP6</accession>
<sequence length="152" mass="17411">MSDVPAVEPLILAHVIQDVLDPFRPTMPLRITYNDRLLLAGAELKHVSGTDLTVFYTLVLVDPDVPSPSNPSLREYLHWMVIDIPGTTGVSFGQELMLYEIPEPRYGIHRMFFHQTYDTTSIAEALHNNTIWTLWLLHISTAKGSRLWWKKV</sequence>
<dbReference type="InterPro" id="IPR036610">
    <property type="entry name" value="PEBP-like_sf"/>
</dbReference>
<dbReference type="InterPro" id="IPR008914">
    <property type="entry name" value="PEBP"/>
</dbReference>
<dbReference type="PANTHER" id="PTHR11362:SF30">
    <property type="entry name" value="OS05G0518000 PROTEIN"/>
    <property type="match status" value="1"/>
</dbReference>
<keyword evidence="3" id="KW-1185">Reference proteome</keyword>
<proteinExistence type="inferred from homology"/>
<evidence type="ECO:0000313" key="3">
    <source>
        <dbReference type="Proteomes" id="UP000026962"/>
    </source>
</evidence>
<dbReference type="Pfam" id="PF01161">
    <property type="entry name" value="PBP"/>
    <property type="match status" value="1"/>
</dbReference>
<dbReference type="eggNOG" id="KOG3346">
    <property type="taxonomic scope" value="Eukaryota"/>
</dbReference>
<dbReference type="SUPFAM" id="SSF49777">
    <property type="entry name" value="PEBP-like"/>
    <property type="match status" value="1"/>
</dbReference>
<dbReference type="AlphaFoldDB" id="A0A0E0JIP6"/>
<dbReference type="PANTHER" id="PTHR11362">
    <property type="entry name" value="PHOSPHATIDYLETHANOLAMINE-BINDING PROTEIN"/>
    <property type="match status" value="1"/>
</dbReference>
<dbReference type="EnsemblPlants" id="OPUNC01G15840.1">
    <property type="protein sequence ID" value="OPUNC01G15840.1"/>
    <property type="gene ID" value="OPUNC01G15840"/>
</dbReference>
<dbReference type="InterPro" id="IPR001858">
    <property type="entry name" value="Phosphatidylethanolamine-bd_CS"/>
</dbReference>
<comment type="similarity">
    <text evidence="1">Belongs to the phosphatidylethanolamine-binding protein family.</text>
</comment>
<dbReference type="PROSITE" id="PS01220">
    <property type="entry name" value="PBP"/>
    <property type="match status" value="1"/>
</dbReference>
<protein>
    <submittedName>
        <fullName evidence="2">Uncharacterized protein</fullName>
    </submittedName>
</protein>